<sequence length="71" mass="8280">MKNVQFIFTKWSKTDHLLRFFLPCFFNTMLYKTFKNVAQALQNCDGAPPAGSEQDAAQRVKQTRYLLRGFT</sequence>
<reference evidence="1 2" key="1">
    <citation type="journal article" date="2017" name="Antonie Van Leeuwenhoek">
        <title>Phylogenomic resolution of the bacterial genus Pantoea and its relationship with Erwinia and Tatumella.</title>
        <authorList>
            <person name="Palmer M."/>
            <person name="Steenkamp E.T."/>
            <person name="Coetzee M.P."/>
            <person name="Chan W.Y."/>
            <person name="van Zyl E."/>
            <person name="De Maayer P."/>
            <person name="Coutinho T.A."/>
            <person name="Blom J."/>
            <person name="Smits T.H."/>
            <person name="Duffy B."/>
            <person name="Venter S.N."/>
        </authorList>
    </citation>
    <scope>NUCLEOTIDE SEQUENCE [LARGE SCALE GENOMIC DNA]</scope>
    <source>
        <strain evidence="1 2">LMG 2657</strain>
    </source>
</reference>
<evidence type="ECO:0000313" key="2">
    <source>
        <dbReference type="Proteomes" id="UP000193749"/>
    </source>
</evidence>
<evidence type="ECO:0000313" key="1">
    <source>
        <dbReference type="EMBL" id="ORM93105.1"/>
    </source>
</evidence>
<accession>A0A1X1ETJ3</accession>
<comment type="caution">
    <text evidence="1">The sequence shown here is derived from an EMBL/GenBank/DDBJ whole genome shotgun (WGS) entry which is preliminary data.</text>
</comment>
<protein>
    <submittedName>
        <fullName evidence="1">Uncharacterized protein</fullName>
    </submittedName>
</protein>
<dbReference type="AlphaFoldDB" id="A0A1X1ETJ3"/>
<proteinExistence type="predicted"/>
<organism evidence="1 2">
    <name type="scientific">Pantoea cypripedii</name>
    <name type="common">Pectobacterium cypripedii</name>
    <name type="synonym">Erwinia cypripedii</name>
    <dbReference type="NCBI Taxonomy" id="55209"/>
    <lineage>
        <taxon>Bacteria</taxon>
        <taxon>Pseudomonadati</taxon>
        <taxon>Pseudomonadota</taxon>
        <taxon>Gammaproteobacteria</taxon>
        <taxon>Enterobacterales</taxon>
        <taxon>Erwiniaceae</taxon>
        <taxon>Pantoea</taxon>
    </lineage>
</organism>
<name>A0A1X1ETJ3_PANCY</name>
<dbReference type="EMBL" id="MLJI01000001">
    <property type="protein sequence ID" value="ORM93105.1"/>
    <property type="molecule type" value="Genomic_DNA"/>
</dbReference>
<keyword evidence="2" id="KW-1185">Reference proteome</keyword>
<dbReference type="STRING" id="55209.HA50_06990"/>
<gene>
    <name evidence="1" type="ORF">HA50_06990</name>
</gene>
<dbReference type="Proteomes" id="UP000193749">
    <property type="component" value="Unassembled WGS sequence"/>
</dbReference>